<comment type="function">
    <text evidence="6">IGPS catalyzes the conversion of PRFAR and glutamine to IGP, AICAR and glutamate. The HisF subunit catalyzes the cyclization activity that produces IGP and AICAR from PRFAR using the ammonia provided by the HisH subunit.</text>
</comment>
<evidence type="ECO:0000256" key="6">
    <source>
        <dbReference type="HAMAP-Rule" id="MF_01013"/>
    </source>
</evidence>
<dbReference type="InterPro" id="IPR011060">
    <property type="entry name" value="RibuloseP-bd_barrel"/>
</dbReference>
<evidence type="ECO:0000313" key="8">
    <source>
        <dbReference type="EMBL" id="PSN83198.1"/>
    </source>
</evidence>
<comment type="subunit">
    <text evidence="6">Heterodimer of HisH and HisF.</text>
</comment>
<reference evidence="8 9" key="1">
    <citation type="submission" date="2017-04" db="EMBL/GenBank/DDBJ databases">
        <title>Novel microbial lineages endemic to geothermal iron-oxide mats fill important gaps in the evolutionary history of Archaea.</title>
        <authorList>
            <person name="Jay Z.J."/>
            <person name="Beam J.P."/>
            <person name="Dlakic M."/>
            <person name="Rusch D.B."/>
            <person name="Kozubal M.A."/>
            <person name="Inskeep W.P."/>
        </authorList>
    </citation>
    <scope>NUCLEOTIDE SEQUENCE [LARGE SCALE GENOMIC DNA]</scope>
    <source>
        <strain evidence="8">OSP_D</strain>
    </source>
</reference>
<dbReference type="PANTHER" id="PTHR21235:SF2">
    <property type="entry name" value="IMIDAZOLE GLYCEROL PHOSPHATE SYNTHASE HISHF"/>
    <property type="match status" value="1"/>
</dbReference>
<keyword evidence="2 6" id="KW-0028">Amino-acid biosynthesis</keyword>
<comment type="similarity">
    <text evidence="6 7">Belongs to the HisA/HisF family.</text>
</comment>
<protein>
    <recommendedName>
        <fullName evidence="6">Imidazole glycerol phosphate synthase subunit HisF</fullName>
        <ecNumber evidence="6">4.3.2.10</ecNumber>
    </recommendedName>
    <alternativeName>
        <fullName evidence="6">IGP synthase cyclase subunit</fullName>
    </alternativeName>
    <alternativeName>
        <fullName evidence="6">IGP synthase subunit HisF</fullName>
    </alternativeName>
    <alternativeName>
        <fullName evidence="6">ImGP synthase subunit HisF</fullName>
        <shortName evidence="6">IGPS subunit HisF</shortName>
    </alternativeName>
</protein>
<dbReference type="CDD" id="cd04731">
    <property type="entry name" value="HisF"/>
    <property type="match status" value="1"/>
</dbReference>
<dbReference type="Pfam" id="PF00977">
    <property type="entry name" value="His_biosynth"/>
    <property type="match status" value="1"/>
</dbReference>
<dbReference type="UniPathway" id="UPA00031">
    <property type="reaction ID" value="UER00010"/>
</dbReference>
<keyword evidence="4 6" id="KW-0456">Lyase</keyword>
<evidence type="ECO:0000256" key="2">
    <source>
        <dbReference type="ARBA" id="ARBA00022605"/>
    </source>
</evidence>
<comment type="catalytic activity">
    <reaction evidence="5 6">
        <text>5-[(5-phospho-1-deoxy-D-ribulos-1-ylimino)methylamino]-1-(5-phospho-beta-D-ribosyl)imidazole-4-carboxamide + L-glutamine = D-erythro-1-(imidazol-4-yl)glycerol 3-phosphate + 5-amino-1-(5-phospho-beta-D-ribosyl)imidazole-4-carboxamide + L-glutamate + H(+)</text>
        <dbReference type="Rhea" id="RHEA:24793"/>
        <dbReference type="ChEBI" id="CHEBI:15378"/>
        <dbReference type="ChEBI" id="CHEBI:29985"/>
        <dbReference type="ChEBI" id="CHEBI:58278"/>
        <dbReference type="ChEBI" id="CHEBI:58359"/>
        <dbReference type="ChEBI" id="CHEBI:58475"/>
        <dbReference type="ChEBI" id="CHEBI:58525"/>
        <dbReference type="EC" id="4.3.2.10"/>
    </reaction>
</comment>
<organism evidence="8 9">
    <name type="scientific">Candidatus Marsarchaeota G1 archaeon OSP_D</name>
    <dbReference type="NCBI Taxonomy" id="1978155"/>
    <lineage>
        <taxon>Archaea</taxon>
        <taxon>Candidatus Marsarchaeota</taxon>
        <taxon>Candidatus Marsarchaeota group 1</taxon>
    </lineage>
</organism>
<dbReference type="GO" id="GO:0000105">
    <property type="term" value="P:L-histidine biosynthetic process"/>
    <property type="evidence" value="ECO:0007669"/>
    <property type="project" value="UniProtKB-UniRule"/>
</dbReference>
<accession>A0A2R6AA44</accession>
<dbReference type="SUPFAM" id="SSF51366">
    <property type="entry name" value="Ribulose-phoshate binding barrel"/>
    <property type="match status" value="1"/>
</dbReference>
<dbReference type="GO" id="GO:0005737">
    <property type="term" value="C:cytoplasm"/>
    <property type="evidence" value="ECO:0007669"/>
    <property type="project" value="UniProtKB-SubCell"/>
</dbReference>
<evidence type="ECO:0000313" key="9">
    <source>
        <dbReference type="Proteomes" id="UP000240880"/>
    </source>
</evidence>
<comment type="pathway">
    <text evidence="1 6">Amino-acid biosynthesis; L-histidine biosynthesis; L-histidine from 5-phospho-alpha-D-ribose 1-diphosphate: step 5/9.</text>
</comment>
<dbReference type="InterPro" id="IPR013785">
    <property type="entry name" value="Aldolase_TIM"/>
</dbReference>
<dbReference type="Proteomes" id="UP000240880">
    <property type="component" value="Unassembled WGS sequence"/>
</dbReference>
<keyword evidence="6" id="KW-0963">Cytoplasm</keyword>
<feature type="active site" evidence="6">
    <location>
        <position position="11"/>
    </location>
</feature>
<evidence type="ECO:0000256" key="1">
    <source>
        <dbReference type="ARBA" id="ARBA00005091"/>
    </source>
</evidence>
<sequence>MCTKRIIACLDVKQGKVVKGIKFRSLRIMGDPVKLAAMYEEEGADEIVFLDVSATLEGRSVLLNVLRDTASVLKIPLTVGGGMKSLVDVSAALSNGADKVSLNTWAVEKNDLVEQCAKEFGSQAVVVAIDAKRIGAHWVVFTKSGKCQTTLDALQWAKKAQTLGAGEILLTSIDRDGTRLGFDLHLTKSVASCVSIPVIASGGAGRVEHFYSVLTEGKADAALAAGVFHQGSVRITQLKEYLLKKGVEVRL</sequence>
<evidence type="ECO:0000256" key="3">
    <source>
        <dbReference type="ARBA" id="ARBA00023102"/>
    </source>
</evidence>
<dbReference type="GO" id="GO:0000107">
    <property type="term" value="F:imidazoleglycerol-phosphate synthase activity"/>
    <property type="evidence" value="ECO:0007669"/>
    <property type="project" value="UniProtKB-UniRule"/>
</dbReference>
<evidence type="ECO:0000256" key="7">
    <source>
        <dbReference type="RuleBase" id="RU003657"/>
    </source>
</evidence>
<proteinExistence type="inferred from homology"/>
<dbReference type="InterPro" id="IPR050064">
    <property type="entry name" value="IGPS_HisA/HisF"/>
</dbReference>
<dbReference type="PANTHER" id="PTHR21235">
    <property type="entry name" value="IMIDAZOLE GLYCEROL PHOSPHATE SYNTHASE SUBUNIT HISF/H IGP SYNTHASE SUBUNIT HISF/H"/>
    <property type="match status" value="1"/>
</dbReference>
<gene>
    <name evidence="6" type="primary">hisF</name>
    <name evidence="8" type="ORF">B9Q01_05645</name>
</gene>
<dbReference type="NCBIfam" id="TIGR00735">
    <property type="entry name" value="hisF"/>
    <property type="match status" value="1"/>
</dbReference>
<dbReference type="HAMAP" id="MF_01013">
    <property type="entry name" value="HisF"/>
    <property type="match status" value="1"/>
</dbReference>
<dbReference type="InterPro" id="IPR006062">
    <property type="entry name" value="His_biosynth"/>
</dbReference>
<dbReference type="GO" id="GO:0016829">
    <property type="term" value="F:lyase activity"/>
    <property type="evidence" value="ECO:0007669"/>
    <property type="project" value="UniProtKB-KW"/>
</dbReference>
<dbReference type="InterPro" id="IPR004651">
    <property type="entry name" value="HisF"/>
</dbReference>
<name>A0A2R6AA44_9ARCH</name>
<comment type="caution">
    <text evidence="8">The sequence shown here is derived from an EMBL/GenBank/DDBJ whole genome shotgun (WGS) entry which is preliminary data.</text>
</comment>
<evidence type="ECO:0000256" key="5">
    <source>
        <dbReference type="ARBA" id="ARBA00047838"/>
    </source>
</evidence>
<keyword evidence="3 6" id="KW-0368">Histidine biosynthesis</keyword>
<evidence type="ECO:0000256" key="4">
    <source>
        <dbReference type="ARBA" id="ARBA00023239"/>
    </source>
</evidence>
<dbReference type="AlphaFoldDB" id="A0A2R6AA44"/>
<comment type="subcellular location">
    <subcellularLocation>
        <location evidence="6">Cytoplasm</location>
    </subcellularLocation>
</comment>
<dbReference type="EMBL" id="NEXC01000033">
    <property type="protein sequence ID" value="PSN83198.1"/>
    <property type="molecule type" value="Genomic_DNA"/>
</dbReference>
<dbReference type="Gene3D" id="3.20.20.70">
    <property type="entry name" value="Aldolase class I"/>
    <property type="match status" value="1"/>
</dbReference>
<dbReference type="EC" id="4.3.2.10" evidence="6"/>
<feature type="active site" evidence="6">
    <location>
        <position position="130"/>
    </location>
</feature>